<evidence type="ECO:0000259" key="11">
    <source>
        <dbReference type="PROSITE" id="PS52002"/>
    </source>
</evidence>
<feature type="region of interest" description="Disordered" evidence="10">
    <location>
        <begin position="85"/>
        <end position="125"/>
    </location>
</feature>
<evidence type="ECO:0000256" key="5">
    <source>
        <dbReference type="ARBA" id="ARBA00022884"/>
    </source>
</evidence>
<name>A0A2V3J6V1_9FLOR</name>
<keyword evidence="13" id="KW-1185">Reference proteome</keyword>
<comment type="caution">
    <text evidence="12">The sequence shown here is derived from an EMBL/GenBank/DDBJ whole genome shotgun (WGS) entry which is preliminary data.</text>
</comment>
<dbReference type="SMART" id="SM00651">
    <property type="entry name" value="Sm"/>
    <property type="match status" value="1"/>
</dbReference>
<keyword evidence="4 9" id="KW-0747">Spliceosome</keyword>
<comment type="similarity">
    <text evidence="2 9">Belongs to the snRNP Sm proteins family.</text>
</comment>
<dbReference type="OrthoDB" id="747253at2759"/>
<evidence type="ECO:0000256" key="7">
    <source>
        <dbReference type="ARBA" id="ARBA00023242"/>
    </source>
</evidence>
<keyword evidence="6 9" id="KW-0508">mRNA splicing</keyword>
<dbReference type="InterPro" id="IPR027141">
    <property type="entry name" value="LSm4/Sm_D1/D3"/>
</dbReference>
<organism evidence="12 13">
    <name type="scientific">Gracilariopsis chorda</name>
    <dbReference type="NCBI Taxonomy" id="448386"/>
    <lineage>
        <taxon>Eukaryota</taxon>
        <taxon>Rhodophyta</taxon>
        <taxon>Florideophyceae</taxon>
        <taxon>Rhodymeniophycidae</taxon>
        <taxon>Gracilariales</taxon>
        <taxon>Gracilariaceae</taxon>
        <taxon>Gracilariopsis</taxon>
    </lineage>
</organism>
<dbReference type="PROSITE" id="PS52002">
    <property type="entry name" value="SM"/>
    <property type="match status" value="1"/>
</dbReference>
<dbReference type="PANTHER" id="PTHR23338">
    <property type="entry name" value="SMALL NUCLEAR RIBONUCLEOPROTEIN SM"/>
    <property type="match status" value="1"/>
</dbReference>
<feature type="compositionally biased region" description="Basic and acidic residues" evidence="10">
    <location>
        <begin position="85"/>
        <end position="95"/>
    </location>
</feature>
<dbReference type="EMBL" id="NBIV01000002">
    <property type="protein sequence ID" value="PXF49727.1"/>
    <property type="molecule type" value="Genomic_DNA"/>
</dbReference>
<dbReference type="GO" id="GO:0000956">
    <property type="term" value="P:nuclear-transcribed mRNA catabolic process"/>
    <property type="evidence" value="ECO:0007669"/>
    <property type="project" value="UniProtKB-UniRule"/>
</dbReference>
<evidence type="ECO:0000256" key="9">
    <source>
        <dbReference type="RuleBase" id="RU365049"/>
    </source>
</evidence>
<evidence type="ECO:0000256" key="2">
    <source>
        <dbReference type="ARBA" id="ARBA00006850"/>
    </source>
</evidence>
<evidence type="ECO:0000256" key="3">
    <source>
        <dbReference type="ARBA" id="ARBA00022664"/>
    </source>
</evidence>
<evidence type="ECO:0000256" key="8">
    <source>
        <dbReference type="ARBA" id="ARBA00023274"/>
    </source>
</evidence>
<proteinExistence type="inferred from homology"/>
<dbReference type="STRING" id="448386.A0A2V3J6V1"/>
<evidence type="ECO:0000256" key="6">
    <source>
        <dbReference type="ARBA" id="ARBA00023187"/>
    </source>
</evidence>
<protein>
    <recommendedName>
        <fullName evidence="9">U6 snRNA-associated Sm-like protein LSm4</fullName>
    </recommendedName>
</protein>
<reference evidence="12 13" key="1">
    <citation type="journal article" date="2018" name="Mol. Biol. Evol.">
        <title>Analysis of the draft genome of the red seaweed Gracilariopsis chorda provides insights into genome size evolution in Rhodophyta.</title>
        <authorList>
            <person name="Lee J."/>
            <person name="Yang E.C."/>
            <person name="Graf L."/>
            <person name="Yang J.H."/>
            <person name="Qiu H."/>
            <person name="Zel Zion U."/>
            <person name="Chan C.X."/>
            <person name="Stephens T.G."/>
            <person name="Weber A.P.M."/>
            <person name="Boo G.H."/>
            <person name="Boo S.M."/>
            <person name="Kim K.M."/>
            <person name="Shin Y."/>
            <person name="Jung M."/>
            <person name="Lee S.J."/>
            <person name="Yim H.S."/>
            <person name="Lee J.H."/>
            <person name="Bhattacharya D."/>
            <person name="Yoon H.S."/>
        </authorList>
    </citation>
    <scope>NUCLEOTIDE SEQUENCE [LARGE SCALE GENOMIC DNA]</scope>
    <source>
        <strain evidence="12 13">SKKU-2015</strain>
        <tissue evidence="12">Whole body</tissue>
    </source>
</reference>
<comment type="function">
    <text evidence="9">Binds specifically to the 3'-terminal U-tract of U6 snRNA.</text>
</comment>
<dbReference type="InterPro" id="IPR034101">
    <property type="entry name" value="Lsm4"/>
</dbReference>
<comment type="subcellular location">
    <subcellularLocation>
        <location evidence="1 9">Nucleus</location>
    </subcellularLocation>
</comment>
<dbReference type="CDD" id="cd01723">
    <property type="entry name" value="LSm4"/>
    <property type="match status" value="1"/>
</dbReference>
<comment type="subunit">
    <text evidence="9">LSm subunits form a heteromer with a doughnut shape.</text>
</comment>
<dbReference type="InterPro" id="IPR010920">
    <property type="entry name" value="LSM_dom_sf"/>
</dbReference>
<evidence type="ECO:0000256" key="10">
    <source>
        <dbReference type="SAM" id="MobiDB-lite"/>
    </source>
</evidence>
<evidence type="ECO:0000256" key="1">
    <source>
        <dbReference type="ARBA" id="ARBA00004123"/>
    </source>
</evidence>
<keyword evidence="8 9" id="KW-0687">Ribonucleoprotein</keyword>
<evidence type="ECO:0000313" key="13">
    <source>
        <dbReference type="Proteomes" id="UP000247409"/>
    </source>
</evidence>
<evidence type="ECO:0000256" key="4">
    <source>
        <dbReference type="ARBA" id="ARBA00022728"/>
    </source>
</evidence>
<keyword evidence="5 9" id="KW-0694">RNA-binding</keyword>
<gene>
    <name evidence="9" type="primary">LSM4</name>
    <name evidence="12" type="ORF">BWQ96_00379</name>
</gene>
<feature type="domain" description="Sm" evidence="11">
    <location>
        <begin position="2"/>
        <end position="75"/>
    </location>
</feature>
<dbReference type="GO" id="GO:0003723">
    <property type="term" value="F:RNA binding"/>
    <property type="evidence" value="ECO:0007669"/>
    <property type="project" value="UniProtKB-KW"/>
</dbReference>
<dbReference type="GO" id="GO:0000398">
    <property type="term" value="P:mRNA splicing, via spliceosome"/>
    <property type="evidence" value="ECO:0007669"/>
    <property type="project" value="InterPro"/>
</dbReference>
<dbReference type="InterPro" id="IPR047575">
    <property type="entry name" value="Sm"/>
</dbReference>
<dbReference type="SUPFAM" id="SSF50182">
    <property type="entry name" value="Sm-like ribonucleoproteins"/>
    <property type="match status" value="1"/>
</dbReference>
<dbReference type="GO" id="GO:0005681">
    <property type="term" value="C:spliceosomal complex"/>
    <property type="evidence" value="ECO:0007669"/>
    <property type="project" value="UniProtKB-UniRule"/>
</dbReference>
<keyword evidence="7 9" id="KW-0539">Nucleus</keyword>
<dbReference type="Proteomes" id="UP000247409">
    <property type="component" value="Unassembled WGS sequence"/>
</dbReference>
<accession>A0A2V3J6V1</accession>
<dbReference type="Pfam" id="PF01423">
    <property type="entry name" value="LSM"/>
    <property type="match status" value="1"/>
</dbReference>
<evidence type="ECO:0000313" key="12">
    <source>
        <dbReference type="EMBL" id="PXF49727.1"/>
    </source>
</evidence>
<keyword evidence="3 9" id="KW-0507">mRNA processing</keyword>
<dbReference type="Gene3D" id="2.30.30.100">
    <property type="match status" value="1"/>
</dbReference>
<sequence>MLPLSLLKSATGCPILIELKNGETYNAKLHSMDLWMNMSLTDAVRTSRDGNDFWHVPQLYIRGNTIKYIRVPELVLGIVEEERAARQQRRADRSNRSSGGSRRSAGGGRNRHGGRRDRRDHPQWQ</sequence>
<dbReference type="InterPro" id="IPR001163">
    <property type="entry name" value="Sm_dom_euk/arc"/>
</dbReference>
<dbReference type="AlphaFoldDB" id="A0A2V3J6V1"/>